<feature type="transmembrane region" description="Helical" evidence="1">
    <location>
        <begin position="159"/>
        <end position="181"/>
    </location>
</feature>
<protein>
    <submittedName>
        <fullName evidence="2">Uncharacterized protein</fullName>
    </submittedName>
</protein>
<dbReference type="AlphaFoldDB" id="A0A160TZ18"/>
<organism evidence="2">
    <name type="scientific">hydrothermal vent metagenome</name>
    <dbReference type="NCBI Taxonomy" id="652676"/>
    <lineage>
        <taxon>unclassified sequences</taxon>
        <taxon>metagenomes</taxon>
        <taxon>ecological metagenomes</taxon>
    </lineage>
</organism>
<keyword evidence="1" id="KW-1133">Transmembrane helix</keyword>
<reference evidence="2" key="1">
    <citation type="submission" date="2015-10" db="EMBL/GenBank/DDBJ databases">
        <authorList>
            <person name="Gilbert D.G."/>
        </authorList>
    </citation>
    <scope>NUCLEOTIDE SEQUENCE</scope>
</reference>
<feature type="transmembrane region" description="Helical" evidence="1">
    <location>
        <begin position="130"/>
        <end position="153"/>
    </location>
</feature>
<name>A0A160TZ18_9ZZZZ</name>
<keyword evidence="1" id="KW-0472">Membrane</keyword>
<evidence type="ECO:0000256" key="1">
    <source>
        <dbReference type="SAM" id="Phobius"/>
    </source>
</evidence>
<evidence type="ECO:0000313" key="2">
    <source>
        <dbReference type="EMBL" id="CUS55434.1"/>
    </source>
</evidence>
<dbReference type="EMBL" id="CZQD01000001">
    <property type="protein sequence ID" value="CUS55434.1"/>
    <property type="molecule type" value="Genomic_DNA"/>
</dbReference>
<accession>A0A160TZ18</accession>
<keyword evidence="1" id="KW-0812">Transmembrane</keyword>
<feature type="transmembrane region" description="Helical" evidence="1">
    <location>
        <begin position="80"/>
        <end position="109"/>
    </location>
</feature>
<feature type="transmembrane region" description="Helical" evidence="1">
    <location>
        <begin position="36"/>
        <end position="60"/>
    </location>
</feature>
<sequence length="195" mass="20413">MTEFGPNGEVVGTGPSDLSVDYRALSKDRKIRRVKLGLLLSSLAACLGVTLIGLFLTFVFGVLEGIGMLPTMFDRPNSGFLFGIQMAAMMSLFNFILFFVTVPAAWLAMGLSIGRFPHQGIAARAPYLRWASIWGALLVGGTTGGFGVTASLLTGLGAALTGACIGALAGLVCGLLFLAIVKPAQQLHEADISVF</sequence>
<gene>
    <name evidence="2" type="ORF">MGWOODY_Hyp1681</name>
</gene>
<proteinExistence type="predicted"/>